<evidence type="ECO:0000313" key="2">
    <source>
        <dbReference type="EMBL" id="GBR52994.1"/>
    </source>
</evidence>
<dbReference type="Pfam" id="PF07876">
    <property type="entry name" value="Dabb"/>
    <property type="match status" value="1"/>
</dbReference>
<dbReference type="InterPro" id="IPR013097">
    <property type="entry name" value="Dabb"/>
</dbReference>
<dbReference type="EMBL" id="BAQC01000030">
    <property type="protein sequence ID" value="GBR52994.1"/>
    <property type="molecule type" value="Genomic_DNA"/>
</dbReference>
<dbReference type="InterPro" id="IPR011008">
    <property type="entry name" value="Dimeric_a/b-barrel"/>
</dbReference>
<gene>
    <name evidence="2" type="ORF">AA106555_1122</name>
</gene>
<dbReference type="Gene3D" id="3.30.70.100">
    <property type="match status" value="1"/>
</dbReference>
<sequence length="229" mass="25331">MQVWADYAFVFWKALIMAFSSAIMRPVALSAISALVMFGMAQPAAAQVDPYSLPIASSGPVAVPMVQSQLPAQILAQQELAKQVGYAQFTSPSWHVGEVRRIVLIKYRADATEQQRAAVLSRFLRLAQDSRRPDGRPVVESIEASVPQMGDGFDQIFTVAFRSEGDRNFFSGAPVITDNAFTDPAHTAFVDFASPFFQHLVTMNYDVGNVVVPTREAARHTKKHDRKLR</sequence>
<evidence type="ECO:0000259" key="1">
    <source>
        <dbReference type="PROSITE" id="PS51502"/>
    </source>
</evidence>
<dbReference type="SUPFAM" id="SSF54909">
    <property type="entry name" value="Dimeric alpha+beta barrel"/>
    <property type="match status" value="1"/>
</dbReference>
<name>A0ABQ0QQ54_9PROT</name>
<dbReference type="Proteomes" id="UP001062632">
    <property type="component" value="Unassembled WGS sequence"/>
</dbReference>
<organism evidence="2 3">
    <name type="scientific">Neokomagataea thailandica NBRC 106555</name>
    <dbReference type="NCBI Taxonomy" id="1223520"/>
    <lineage>
        <taxon>Bacteria</taxon>
        <taxon>Pseudomonadati</taxon>
        <taxon>Pseudomonadota</taxon>
        <taxon>Alphaproteobacteria</taxon>
        <taxon>Acetobacterales</taxon>
        <taxon>Acetobacteraceae</taxon>
        <taxon>Neokomagataea</taxon>
    </lineage>
</organism>
<accession>A0ABQ0QQ54</accession>
<feature type="domain" description="Stress-response A/B barrel" evidence="1">
    <location>
        <begin position="99"/>
        <end position="205"/>
    </location>
</feature>
<dbReference type="SMART" id="SM00886">
    <property type="entry name" value="Dabb"/>
    <property type="match status" value="1"/>
</dbReference>
<dbReference type="PROSITE" id="PS51502">
    <property type="entry name" value="S_R_A_B_BARREL"/>
    <property type="match status" value="1"/>
</dbReference>
<reference evidence="2 3" key="1">
    <citation type="submission" date="2013-04" db="EMBL/GenBank/DDBJ databases">
        <title>The genome sequencing project of 58 acetic acid bacteria.</title>
        <authorList>
            <person name="Okamoto-Kainuma A."/>
            <person name="Ishikawa M."/>
            <person name="Umino S."/>
            <person name="Koizumi Y."/>
            <person name="Shiwa Y."/>
            <person name="Yoshikawa H."/>
            <person name="Matsutani M."/>
            <person name="Matsushita K."/>
        </authorList>
    </citation>
    <scope>NUCLEOTIDE SEQUENCE [LARGE SCALE GENOMIC DNA]</scope>
    <source>
        <strain evidence="2 3">NBRC 106555</strain>
    </source>
</reference>
<protein>
    <recommendedName>
        <fullName evidence="1">Stress-response A/B barrel domain-containing protein</fullName>
    </recommendedName>
</protein>
<keyword evidence="3" id="KW-1185">Reference proteome</keyword>
<proteinExistence type="predicted"/>
<evidence type="ECO:0000313" key="3">
    <source>
        <dbReference type="Proteomes" id="UP001062632"/>
    </source>
</evidence>
<comment type="caution">
    <text evidence="2">The sequence shown here is derived from an EMBL/GenBank/DDBJ whole genome shotgun (WGS) entry which is preliminary data.</text>
</comment>